<proteinExistence type="predicted"/>
<reference evidence="3 4" key="3">
    <citation type="submission" date="2020-08" db="EMBL/GenBank/DDBJ databases">
        <title>Genomic Encyclopedia of Type Strains, Phase IV (KMG-IV): sequencing the most valuable type-strain genomes for metagenomic binning, comparative biology and taxonomic classification.</title>
        <authorList>
            <person name="Goeker M."/>
        </authorList>
    </citation>
    <scope>NUCLEOTIDE SEQUENCE [LARGE SCALE GENOMIC DNA]</scope>
    <source>
        <strain evidence="3 4">DSM 27521</strain>
    </source>
</reference>
<dbReference type="EMBL" id="JACHFK010000003">
    <property type="protein sequence ID" value="MBB5376296.1"/>
    <property type="molecule type" value="Genomic_DNA"/>
</dbReference>
<gene>
    <name evidence="2" type="ORF">GCM10017781_14870</name>
    <name evidence="3" type="ORF">HNQ07_001753</name>
</gene>
<dbReference type="RefSeq" id="WP_184110715.1">
    <property type="nucleotide sequence ID" value="NZ_BNAJ01000003.1"/>
</dbReference>
<feature type="signal peptide" evidence="1">
    <location>
        <begin position="1"/>
        <end position="19"/>
    </location>
</feature>
<evidence type="ECO:0000313" key="4">
    <source>
        <dbReference type="Proteomes" id="UP000539473"/>
    </source>
</evidence>
<feature type="chain" id="PRO_5030629014" evidence="1">
    <location>
        <begin position="20"/>
        <end position="238"/>
    </location>
</feature>
<dbReference type="EMBL" id="BNAJ01000003">
    <property type="protein sequence ID" value="GHF39376.1"/>
    <property type="molecule type" value="Genomic_DNA"/>
</dbReference>
<reference evidence="2" key="1">
    <citation type="journal article" date="2014" name="Int. J. Syst. Evol. Microbiol.">
        <title>Complete genome of a new Firmicutes species belonging to the dominant human colonic microbiota ('Ruminococcus bicirculans') reveals two chromosomes and a selective capacity to utilize plant glucans.</title>
        <authorList>
            <consortium name="NISC Comparative Sequencing Program"/>
            <person name="Wegmann U."/>
            <person name="Louis P."/>
            <person name="Goesmann A."/>
            <person name="Henrissat B."/>
            <person name="Duncan S.H."/>
            <person name="Flint H.J."/>
        </authorList>
    </citation>
    <scope>NUCLEOTIDE SEQUENCE</scope>
    <source>
        <strain evidence="2">CGMCC 1.18437</strain>
    </source>
</reference>
<dbReference type="Proteomes" id="UP000539473">
    <property type="component" value="Unassembled WGS sequence"/>
</dbReference>
<dbReference type="AlphaFoldDB" id="A0A7W8NP00"/>
<organism evidence="3 4">
    <name type="scientific">Deinococcus metalli</name>
    <dbReference type="NCBI Taxonomy" id="1141878"/>
    <lineage>
        <taxon>Bacteria</taxon>
        <taxon>Thermotogati</taxon>
        <taxon>Deinococcota</taxon>
        <taxon>Deinococci</taxon>
        <taxon>Deinococcales</taxon>
        <taxon>Deinococcaceae</taxon>
        <taxon>Deinococcus</taxon>
    </lineage>
</organism>
<evidence type="ECO:0000256" key="1">
    <source>
        <dbReference type="SAM" id="SignalP"/>
    </source>
</evidence>
<name>A0A7W8NP00_9DEIO</name>
<comment type="caution">
    <text evidence="3">The sequence shown here is derived from an EMBL/GenBank/DDBJ whole genome shotgun (WGS) entry which is preliminary data.</text>
</comment>
<sequence>MRAAFFLSPLLLLGGLTLAAQGSAALPPALASGWQVRLASMLPVPGQPADVMQRQPNISVVNLSIRVANAQGDREALSKVISDVQSGVRPTYDKRLGITEQEFARYVVFQTVLKPSGRRVRLPVTRDVSRVVFGDTPDLNGVLKGVSIDLKTGEMHGPEGYSARPVNVPASTETDGALKVTTGFMWKVIGNDARAGNGVRGTLNLLQLEDGAIILSYKRTSMIKNVLNQGEVILSYLH</sequence>
<evidence type="ECO:0000313" key="3">
    <source>
        <dbReference type="EMBL" id="MBB5376296.1"/>
    </source>
</evidence>
<evidence type="ECO:0000313" key="5">
    <source>
        <dbReference type="Proteomes" id="UP000619376"/>
    </source>
</evidence>
<keyword evidence="1" id="KW-0732">Signal</keyword>
<accession>A0A7W8NP00</accession>
<keyword evidence="5" id="KW-1185">Reference proteome</keyword>
<evidence type="ECO:0000313" key="2">
    <source>
        <dbReference type="EMBL" id="GHF39376.1"/>
    </source>
</evidence>
<reference evidence="5" key="2">
    <citation type="journal article" date="2019" name="Int. J. Syst. Evol. Microbiol.">
        <title>The Global Catalogue of Microorganisms (GCM) 10K type strain sequencing project: providing services to taxonomists for standard genome sequencing and annotation.</title>
        <authorList>
            <consortium name="The Broad Institute Genomics Platform"/>
            <consortium name="The Broad Institute Genome Sequencing Center for Infectious Disease"/>
            <person name="Wu L."/>
            <person name="Ma J."/>
        </authorList>
    </citation>
    <scope>NUCLEOTIDE SEQUENCE [LARGE SCALE GENOMIC DNA]</scope>
    <source>
        <strain evidence="5">CGMCC 1.18437</strain>
    </source>
</reference>
<protein>
    <submittedName>
        <fullName evidence="3">Uncharacterized protein</fullName>
    </submittedName>
</protein>
<dbReference type="Proteomes" id="UP000619376">
    <property type="component" value="Unassembled WGS sequence"/>
</dbReference>
<reference evidence="2" key="4">
    <citation type="submission" date="2024-05" db="EMBL/GenBank/DDBJ databases">
        <authorList>
            <person name="Sun Q."/>
            <person name="Zhou Y."/>
        </authorList>
    </citation>
    <scope>NUCLEOTIDE SEQUENCE</scope>
    <source>
        <strain evidence="2">CGMCC 1.18437</strain>
    </source>
</reference>